<evidence type="ECO:0000256" key="1">
    <source>
        <dbReference type="SAM" id="MobiDB-lite"/>
    </source>
</evidence>
<comment type="caution">
    <text evidence="2">The sequence shown here is derived from an EMBL/GenBank/DDBJ whole genome shotgun (WGS) entry which is preliminary data.</text>
</comment>
<feature type="non-terminal residue" evidence="2">
    <location>
        <position position="229"/>
    </location>
</feature>
<evidence type="ECO:0000313" key="3">
    <source>
        <dbReference type="Proteomes" id="UP000749559"/>
    </source>
</evidence>
<gene>
    <name evidence="2" type="ORF">OFUS_LOCUS4644</name>
</gene>
<accession>A0A8J1TH14</accession>
<dbReference type="Proteomes" id="UP000749559">
    <property type="component" value="Unassembled WGS sequence"/>
</dbReference>
<protein>
    <submittedName>
        <fullName evidence="2">Uncharacterized protein</fullName>
    </submittedName>
</protein>
<name>A0A8J1TH14_OWEFU</name>
<reference evidence="2" key="1">
    <citation type="submission" date="2022-03" db="EMBL/GenBank/DDBJ databases">
        <authorList>
            <person name="Martin C."/>
        </authorList>
    </citation>
    <scope>NUCLEOTIDE SEQUENCE</scope>
</reference>
<feature type="compositionally biased region" description="Polar residues" evidence="1">
    <location>
        <begin position="130"/>
        <end position="140"/>
    </location>
</feature>
<evidence type="ECO:0000313" key="2">
    <source>
        <dbReference type="EMBL" id="CAH1777634.1"/>
    </source>
</evidence>
<feature type="non-terminal residue" evidence="2">
    <location>
        <position position="1"/>
    </location>
</feature>
<keyword evidence="3" id="KW-1185">Reference proteome</keyword>
<sequence length="229" mass="26246">QMEATDFDMNDELLQSAFGDGEVHCGLQSRRQRKERDLHKMAYECCDTDILNSDTDELSKRIDNLSQMRSLPIEGNLYPNNFMNDGSQTKSSTIDALDLRIDMVWKRPGTQMNSQNRPLLKPMKIKTEHATSTNIETPSLSEDEVTPKRSHMQEVMPDIKRREQTCEEEKFFLPPPLPIGANDCLTEISKPNLKRQDAFYQIPMPQPMHYDVLHSPAVNREGTEGDSSM</sequence>
<dbReference type="EMBL" id="CAIIXF020000002">
    <property type="protein sequence ID" value="CAH1777634.1"/>
    <property type="molecule type" value="Genomic_DNA"/>
</dbReference>
<dbReference type="AlphaFoldDB" id="A0A8J1TH14"/>
<proteinExistence type="predicted"/>
<feature type="region of interest" description="Disordered" evidence="1">
    <location>
        <begin position="130"/>
        <end position="152"/>
    </location>
</feature>
<organism evidence="2 3">
    <name type="scientific">Owenia fusiformis</name>
    <name type="common">Polychaete worm</name>
    <dbReference type="NCBI Taxonomy" id="6347"/>
    <lineage>
        <taxon>Eukaryota</taxon>
        <taxon>Metazoa</taxon>
        <taxon>Spiralia</taxon>
        <taxon>Lophotrochozoa</taxon>
        <taxon>Annelida</taxon>
        <taxon>Polychaeta</taxon>
        <taxon>Sedentaria</taxon>
        <taxon>Canalipalpata</taxon>
        <taxon>Sabellida</taxon>
        <taxon>Oweniida</taxon>
        <taxon>Oweniidae</taxon>
        <taxon>Owenia</taxon>
    </lineage>
</organism>